<dbReference type="FunFam" id="3.10.290.10:FF:000003">
    <property type="entry name" value="Pseudouridine synthase"/>
    <property type="match status" value="1"/>
</dbReference>
<evidence type="ECO:0000256" key="4">
    <source>
        <dbReference type="RuleBase" id="RU003887"/>
    </source>
</evidence>
<evidence type="ECO:0000313" key="8">
    <source>
        <dbReference type="EMBL" id="PSK85512.1"/>
    </source>
</evidence>
<feature type="compositionally biased region" description="Basic and acidic residues" evidence="5">
    <location>
        <begin position="38"/>
        <end position="100"/>
    </location>
</feature>
<dbReference type="Pfam" id="PF01479">
    <property type="entry name" value="S4"/>
    <property type="match status" value="1"/>
</dbReference>
<evidence type="ECO:0000313" key="7">
    <source>
        <dbReference type="EMBL" id="GET20134.1"/>
    </source>
</evidence>
<evidence type="ECO:0000313" key="9">
    <source>
        <dbReference type="Proteomes" id="UP000240621"/>
    </source>
</evidence>
<reference evidence="7 10" key="2">
    <citation type="submission" date="2019-10" db="EMBL/GenBank/DDBJ databases">
        <title>Prolixibacter strains distinguished by the presence of nitrate reductase genes were adept at nitrate-dependent anaerobic corrosion of metallic iron and carbon steel.</title>
        <authorList>
            <person name="Iino T."/>
            <person name="Shono N."/>
            <person name="Ito K."/>
            <person name="Nakamura R."/>
            <person name="Sueoka K."/>
            <person name="Harayama S."/>
            <person name="Ohkuma M."/>
        </authorList>
    </citation>
    <scope>NUCLEOTIDE SEQUENCE [LARGE SCALE GENOMIC DNA]</scope>
    <source>
        <strain evidence="7 10">MIC1-1</strain>
    </source>
</reference>
<dbReference type="PANTHER" id="PTHR47683:SF2">
    <property type="entry name" value="RNA-BINDING S4 DOMAIN-CONTAINING PROTEIN"/>
    <property type="match status" value="1"/>
</dbReference>
<evidence type="ECO:0000256" key="5">
    <source>
        <dbReference type="SAM" id="MobiDB-lite"/>
    </source>
</evidence>
<feature type="compositionally biased region" description="Basic and acidic residues" evidence="5">
    <location>
        <begin position="110"/>
        <end position="122"/>
    </location>
</feature>
<dbReference type="CDD" id="cd02870">
    <property type="entry name" value="PseudoU_synth_RsuA_like"/>
    <property type="match status" value="1"/>
</dbReference>
<dbReference type="CDD" id="cd00165">
    <property type="entry name" value="S4"/>
    <property type="match status" value="1"/>
</dbReference>
<reference evidence="8 9" key="1">
    <citation type="submission" date="2018-03" db="EMBL/GenBank/DDBJ databases">
        <title>Genomic Encyclopedia of Archaeal and Bacterial Type Strains, Phase II (KMG-II): from individual species to whole genera.</title>
        <authorList>
            <person name="Goeker M."/>
        </authorList>
    </citation>
    <scope>NUCLEOTIDE SEQUENCE [LARGE SCALE GENOMIC DNA]</scope>
    <source>
        <strain evidence="8 9">DSM 27267</strain>
    </source>
</reference>
<keyword evidence="10" id="KW-1185">Reference proteome</keyword>
<dbReference type="Gene3D" id="3.30.70.580">
    <property type="entry name" value="Pseudouridine synthase I, catalytic domain, N-terminal subdomain"/>
    <property type="match status" value="1"/>
</dbReference>
<dbReference type="EMBL" id="PYGC01000001">
    <property type="protein sequence ID" value="PSK85512.1"/>
    <property type="molecule type" value="Genomic_DNA"/>
</dbReference>
<dbReference type="SUPFAM" id="SSF55174">
    <property type="entry name" value="Alpha-L RNA-binding motif"/>
    <property type="match status" value="1"/>
</dbReference>
<dbReference type="Proteomes" id="UP000240621">
    <property type="component" value="Unassembled WGS sequence"/>
</dbReference>
<dbReference type="Gene3D" id="3.10.290.10">
    <property type="entry name" value="RNA-binding S4 domain"/>
    <property type="match status" value="1"/>
</dbReference>
<evidence type="ECO:0000256" key="2">
    <source>
        <dbReference type="ARBA" id="ARBA00023235"/>
    </source>
</evidence>
<dbReference type="InterPro" id="IPR000748">
    <property type="entry name" value="PsdUridine_synth_RsuA/RluB/E/F"/>
</dbReference>
<dbReference type="NCBIfam" id="TIGR00093">
    <property type="entry name" value="pseudouridine synthase"/>
    <property type="match status" value="1"/>
</dbReference>
<dbReference type="InterPro" id="IPR020103">
    <property type="entry name" value="PsdUridine_synth_cat_dom_sf"/>
</dbReference>
<dbReference type="InterPro" id="IPR002942">
    <property type="entry name" value="S4_RNA-bd"/>
</dbReference>
<feature type="domain" description="RNA-binding S4" evidence="6">
    <location>
        <begin position="158"/>
        <end position="225"/>
    </location>
</feature>
<sequence length="392" mass="45178">MTKRERGQDRPQKRTVGGRSNNRFGKSESPARGGQRNRFSENEKSERKGSQGRFSKTERPERRERGERNESRFSRDNRRSDNSTYRKNDRFSGKSEERGERRQRRTSGRGVERPDSDRYMNKDGKVIRGRFGEKNLRNKRAGRTDRIQSVKREDDGSIRLNRFIANAGICSRREADTFIASGVVTVNGKPVTEMGVRVKPGDDVRFNGQRISAERKVYVLLNKPKGFVTTVDDPHADKTVMDLVRSACPERVYPVGRLDKTTTGLLLFTNDGEMTKRLTHPKYNRKKIYHVHLDKNVSKNDLQQIVDGVTLEDGFVAADSVSYVEPEDKKQVGIEIHSGKNRVVRRIFAHLGYKVEKLDRVYFCGLTKKNLPRGKWRFLSEDEVNFLKMGSF</sequence>
<dbReference type="InterPro" id="IPR036986">
    <property type="entry name" value="S4_RNA-bd_sf"/>
</dbReference>
<dbReference type="OrthoDB" id="9807213at2"/>
<evidence type="ECO:0000256" key="3">
    <source>
        <dbReference type="PROSITE-ProRule" id="PRU00182"/>
    </source>
</evidence>
<dbReference type="SMART" id="SM00363">
    <property type="entry name" value="S4"/>
    <property type="match status" value="1"/>
</dbReference>
<dbReference type="GO" id="GO:0000455">
    <property type="term" value="P:enzyme-directed rRNA pseudouridine synthesis"/>
    <property type="evidence" value="ECO:0007669"/>
    <property type="project" value="UniProtKB-ARBA"/>
</dbReference>
<organism evidence="8 9">
    <name type="scientific">Prolixibacter denitrificans</name>
    <dbReference type="NCBI Taxonomy" id="1541063"/>
    <lineage>
        <taxon>Bacteria</taxon>
        <taxon>Pseudomonadati</taxon>
        <taxon>Bacteroidota</taxon>
        <taxon>Bacteroidia</taxon>
        <taxon>Marinilabiliales</taxon>
        <taxon>Prolixibacteraceae</taxon>
        <taxon>Prolixibacter</taxon>
    </lineage>
</organism>
<evidence type="ECO:0000313" key="10">
    <source>
        <dbReference type="Proteomes" id="UP000396862"/>
    </source>
</evidence>
<evidence type="ECO:0000256" key="1">
    <source>
        <dbReference type="ARBA" id="ARBA00008348"/>
    </source>
</evidence>
<name>A0A2P8CKN3_9BACT</name>
<dbReference type="Gene3D" id="3.30.70.1560">
    <property type="entry name" value="Alpha-L RNA-binding motif"/>
    <property type="match status" value="1"/>
</dbReference>
<feature type="region of interest" description="Disordered" evidence="5">
    <location>
        <begin position="1"/>
        <end position="122"/>
    </location>
</feature>
<dbReference type="EMBL" id="BLAU01000001">
    <property type="protein sequence ID" value="GET20134.1"/>
    <property type="molecule type" value="Genomic_DNA"/>
</dbReference>
<dbReference type="EC" id="5.4.99.-" evidence="4"/>
<dbReference type="PANTHER" id="PTHR47683">
    <property type="entry name" value="PSEUDOURIDINE SYNTHASE FAMILY PROTEIN-RELATED"/>
    <property type="match status" value="1"/>
</dbReference>
<keyword evidence="3" id="KW-0694">RNA-binding</keyword>
<dbReference type="PROSITE" id="PS50889">
    <property type="entry name" value="S4"/>
    <property type="match status" value="1"/>
</dbReference>
<dbReference type="InterPro" id="IPR050343">
    <property type="entry name" value="RsuA_PseudoU_synthase"/>
</dbReference>
<evidence type="ECO:0000259" key="6">
    <source>
        <dbReference type="SMART" id="SM00363"/>
    </source>
</evidence>
<comment type="caution">
    <text evidence="8">The sequence shown here is derived from an EMBL/GenBank/DDBJ whole genome shotgun (WGS) entry which is preliminary data.</text>
</comment>
<comment type="similarity">
    <text evidence="1 4">Belongs to the pseudouridine synthase RsuA family.</text>
</comment>
<dbReference type="SUPFAM" id="SSF55120">
    <property type="entry name" value="Pseudouridine synthase"/>
    <property type="match status" value="1"/>
</dbReference>
<protein>
    <recommendedName>
        <fullName evidence="4">Pseudouridine synthase</fullName>
        <ecNumber evidence="4">5.4.99.-</ecNumber>
    </recommendedName>
</protein>
<proteinExistence type="inferred from homology"/>
<gene>
    <name evidence="8" type="ORF">CLV93_101475</name>
    <name evidence="7" type="ORF">JCM18694_03800</name>
</gene>
<dbReference type="InterPro" id="IPR042092">
    <property type="entry name" value="PsdUridine_s_RsuA/RluB/E/F_cat"/>
</dbReference>
<dbReference type="InterPro" id="IPR006145">
    <property type="entry name" value="PsdUridine_synth_RsuA/RluA"/>
</dbReference>
<keyword evidence="2 4" id="KW-0413">Isomerase</keyword>
<dbReference type="Pfam" id="PF00849">
    <property type="entry name" value="PseudoU_synth_2"/>
    <property type="match status" value="1"/>
</dbReference>
<accession>A0A2P8CKN3</accession>
<dbReference type="AlphaFoldDB" id="A0A2P8CKN3"/>
<dbReference type="InterPro" id="IPR018496">
    <property type="entry name" value="PsdUridine_synth_RsuA/RluB_CS"/>
</dbReference>
<dbReference type="InterPro" id="IPR020094">
    <property type="entry name" value="TruA/RsuA/RluB/E/F_N"/>
</dbReference>
<feature type="compositionally biased region" description="Basic and acidic residues" evidence="5">
    <location>
        <begin position="1"/>
        <end position="12"/>
    </location>
</feature>
<dbReference type="PROSITE" id="PS01149">
    <property type="entry name" value="PSI_RSU"/>
    <property type="match status" value="1"/>
</dbReference>
<dbReference type="GO" id="GO:0003723">
    <property type="term" value="F:RNA binding"/>
    <property type="evidence" value="ECO:0007669"/>
    <property type="project" value="UniProtKB-KW"/>
</dbReference>
<dbReference type="GO" id="GO:0120159">
    <property type="term" value="F:rRNA pseudouridine synthase activity"/>
    <property type="evidence" value="ECO:0007669"/>
    <property type="project" value="UniProtKB-ARBA"/>
</dbReference>
<dbReference type="RefSeq" id="WP_106540546.1">
    <property type="nucleotide sequence ID" value="NZ_BLAU01000001.1"/>
</dbReference>
<dbReference type="Proteomes" id="UP000396862">
    <property type="component" value="Unassembled WGS sequence"/>
</dbReference>